<name>A0A383EER8_9ZZZZ</name>
<dbReference type="AlphaFoldDB" id="A0A383EER8"/>
<evidence type="ECO:0008006" key="2">
    <source>
        <dbReference type="Google" id="ProtNLM"/>
    </source>
</evidence>
<proteinExistence type="predicted"/>
<accession>A0A383EER8</accession>
<feature type="non-terminal residue" evidence="1">
    <location>
        <position position="231"/>
    </location>
</feature>
<protein>
    <recommendedName>
        <fullName evidence="2">Secretion system C-terminal sorting domain-containing protein</fullName>
    </recommendedName>
</protein>
<dbReference type="Gene3D" id="2.60.40.4070">
    <property type="match status" value="1"/>
</dbReference>
<feature type="non-terminal residue" evidence="1">
    <location>
        <position position="1"/>
    </location>
</feature>
<evidence type="ECO:0000313" key="1">
    <source>
        <dbReference type="EMBL" id="SVE54588.1"/>
    </source>
</evidence>
<reference evidence="1" key="1">
    <citation type="submission" date="2018-05" db="EMBL/GenBank/DDBJ databases">
        <authorList>
            <person name="Lanie J.A."/>
            <person name="Ng W.-L."/>
            <person name="Kazmierczak K.M."/>
            <person name="Andrzejewski T.M."/>
            <person name="Davidsen T.M."/>
            <person name="Wayne K.J."/>
            <person name="Tettelin H."/>
            <person name="Glass J.I."/>
            <person name="Rusch D."/>
            <person name="Podicherti R."/>
            <person name="Tsui H.-C.T."/>
            <person name="Winkler M.E."/>
        </authorList>
    </citation>
    <scope>NUCLEOTIDE SEQUENCE</scope>
</reference>
<organism evidence="1">
    <name type="scientific">marine metagenome</name>
    <dbReference type="NCBI Taxonomy" id="408172"/>
    <lineage>
        <taxon>unclassified sequences</taxon>
        <taxon>metagenomes</taxon>
        <taxon>ecological metagenomes</taxon>
    </lineage>
</organism>
<dbReference type="EMBL" id="UINC01224812">
    <property type="protein sequence ID" value="SVE54588.1"/>
    <property type="molecule type" value="Genomic_DNA"/>
</dbReference>
<gene>
    <name evidence="1" type="ORF">METZ01_LOCUS507442</name>
</gene>
<sequence>AMPVYMEGSIVAIGLEVNWNGVGTITVIVSDENGLSDTTSFDVTVNPVNDMPEEFTILYPTLADTFSTHIDNDTAIPFRWEESHDVDSDISYRLTIELEFFGNTYTDVHENITDTTISVSSNSLDPLLNVISQDIALFTYYIDASDEEYTVESNTGTFVLSRTSLSTINKDIVPETFALHQNYPNPFNPFTSFRYDLPEDGLVNIAIYDMMGRIVKTLVNSSQTAGYKSIR</sequence>